<dbReference type="PANTHER" id="PTHR43489:SF1">
    <property type="entry name" value="L-RIBULOSE-5-PHOSPHATE 3-EPIMERASE SGBU-RELATED"/>
    <property type="match status" value="1"/>
</dbReference>
<dbReference type="GO" id="GO:0016861">
    <property type="term" value="F:intramolecular oxidoreductase activity, interconverting aldoses and ketoses"/>
    <property type="evidence" value="ECO:0007669"/>
    <property type="project" value="InterPro"/>
</dbReference>
<accession>A0AAW6CX28</accession>
<protein>
    <recommendedName>
        <fullName evidence="2">L-ribulose-5-phosphate 3-epimerase</fullName>
    </recommendedName>
</protein>
<dbReference type="Proteomes" id="UP001212981">
    <property type="component" value="Unassembled WGS sequence"/>
</dbReference>
<dbReference type="NCBIfam" id="NF009689">
    <property type="entry name" value="PRK13210.1"/>
    <property type="match status" value="1"/>
</dbReference>
<evidence type="ECO:0000259" key="3">
    <source>
        <dbReference type="Pfam" id="PF01261"/>
    </source>
</evidence>
<dbReference type="InterPro" id="IPR013022">
    <property type="entry name" value="Xyl_isomerase-like_TIM-brl"/>
</dbReference>
<dbReference type="AlphaFoldDB" id="A0AAW6CX28"/>
<dbReference type="RefSeq" id="WP_272002530.1">
    <property type="nucleotide sequence ID" value="NZ_JAQLXO010000011.1"/>
</dbReference>
<dbReference type="SUPFAM" id="SSF51658">
    <property type="entry name" value="Xylose isomerase-like"/>
    <property type="match status" value="1"/>
</dbReference>
<feature type="domain" description="Xylose isomerase-like TIM barrel" evidence="3">
    <location>
        <begin position="27"/>
        <end position="277"/>
    </location>
</feature>
<evidence type="ECO:0000313" key="4">
    <source>
        <dbReference type="EMBL" id="MDB7982610.1"/>
    </source>
</evidence>
<dbReference type="PANTHER" id="PTHR43489">
    <property type="entry name" value="ISOMERASE"/>
    <property type="match status" value="1"/>
</dbReference>
<reference evidence="4" key="1">
    <citation type="submission" date="2023-01" db="EMBL/GenBank/DDBJ databases">
        <title>Human gut microbiome strain richness.</title>
        <authorList>
            <person name="Chen-Liaw A."/>
        </authorList>
    </citation>
    <scope>NUCLEOTIDE SEQUENCE</scope>
    <source>
        <strain evidence="4">D8_m1001271B151109d0_201107</strain>
    </source>
</reference>
<dbReference type="Pfam" id="PF01261">
    <property type="entry name" value="AP_endonuc_2"/>
    <property type="match status" value="1"/>
</dbReference>
<evidence type="ECO:0000313" key="5">
    <source>
        <dbReference type="Proteomes" id="UP001212981"/>
    </source>
</evidence>
<dbReference type="InterPro" id="IPR050417">
    <property type="entry name" value="Sugar_Epim/Isomerase"/>
</dbReference>
<dbReference type="InterPro" id="IPR004560">
    <property type="entry name" value="L-Ru-5P_3-Epase"/>
</dbReference>
<sequence length="285" mass="32708">MDKNKLYRLGMYEKSMPASLTWKEKLETCKNTGFDWLEISIDESDEKLSRLQWDIKKRNVLKKAMIETGIPIHTMCLSGHRKYPMGDPDKKIEQKSLDIMKQAIDLAQDLGIRIIQLAGYDVYYKKGNDDTRDRFKTNLKKAVEWAAQAGVLLGFETMETAFMDTVEKSMEYVGLISSAYLQIYPDIGNLTNASLLYHVPVVDDLKKGTGHIVAAHLKETVPGKYREIPFGTGHTDFIKDITCLKDLGVRMFTGEFWYTGQEDWKNICANSAKFLRSKLDYVFEK</sequence>
<dbReference type="EMBL" id="JAQLXO010000011">
    <property type="protein sequence ID" value="MDB7982610.1"/>
    <property type="molecule type" value="Genomic_DNA"/>
</dbReference>
<evidence type="ECO:0000256" key="2">
    <source>
        <dbReference type="NCBIfam" id="TIGR00542"/>
    </source>
</evidence>
<keyword evidence="1 4" id="KW-0413">Isomerase</keyword>
<name>A0AAW6CX28_9FIRM</name>
<organism evidence="4 5">
    <name type="scientific">Faecalicoccus pleomorphus</name>
    <dbReference type="NCBI Taxonomy" id="1323"/>
    <lineage>
        <taxon>Bacteria</taxon>
        <taxon>Bacillati</taxon>
        <taxon>Bacillota</taxon>
        <taxon>Erysipelotrichia</taxon>
        <taxon>Erysipelotrichales</taxon>
        <taxon>Erysipelotrichaceae</taxon>
        <taxon>Faecalicoccus</taxon>
    </lineage>
</organism>
<dbReference type="GO" id="GO:0034015">
    <property type="term" value="F:L-ribulose-5-phosphate 3-epimerase activity"/>
    <property type="evidence" value="ECO:0007669"/>
    <property type="project" value="TreeGrafter"/>
</dbReference>
<proteinExistence type="predicted"/>
<dbReference type="InterPro" id="IPR036237">
    <property type="entry name" value="Xyl_isomerase-like_sf"/>
</dbReference>
<dbReference type="NCBIfam" id="TIGR00542">
    <property type="entry name" value="hxl6Piso_put"/>
    <property type="match status" value="1"/>
</dbReference>
<gene>
    <name evidence="4" type="ORF">PND82_07260</name>
</gene>
<dbReference type="GO" id="GO:0019852">
    <property type="term" value="P:L-ascorbic acid metabolic process"/>
    <property type="evidence" value="ECO:0007669"/>
    <property type="project" value="TreeGrafter"/>
</dbReference>
<comment type="caution">
    <text evidence="4">The sequence shown here is derived from an EMBL/GenBank/DDBJ whole genome shotgun (WGS) entry which is preliminary data.</text>
</comment>
<evidence type="ECO:0000256" key="1">
    <source>
        <dbReference type="ARBA" id="ARBA00023235"/>
    </source>
</evidence>
<dbReference type="Gene3D" id="3.20.20.150">
    <property type="entry name" value="Divalent-metal-dependent TIM barrel enzymes"/>
    <property type="match status" value="1"/>
</dbReference>